<evidence type="ECO:0008006" key="4">
    <source>
        <dbReference type="Google" id="ProtNLM"/>
    </source>
</evidence>
<reference evidence="2 3" key="1">
    <citation type="journal article" date="2018" name="PLoS ONE">
        <title>The draft genome of Kipferlia bialata reveals reductive genome evolution in fornicate parasites.</title>
        <authorList>
            <person name="Tanifuji G."/>
            <person name="Takabayashi S."/>
            <person name="Kume K."/>
            <person name="Takagi M."/>
            <person name="Nakayama T."/>
            <person name="Kamikawa R."/>
            <person name="Inagaki Y."/>
            <person name="Hashimoto T."/>
        </authorList>
    </citation>
    <scope>NUCLEOTIDE SEQUENCE [LARGE SCALE GENOMIC DNA]</scope>
    <source>
        <strain evidence="2">NY0173</strain>
    </source>
</reference>
<dbReference type="AlphaFoldDB" id="A0A9K3GFQ1"/>
<feature type="region of interest" description="Disordered" evidence="1">
    <location>
        <begin position="852"/>
        <end position="880"/>
    </location>
</feature>
<keyword evidence="3" id="KW-1185">Reference proteome</keyword>
<sequence length="1018" mass="106640">MTPDGRGRSYAYGGTVTFMGSQYQSVLSVSPQRLSAVLEDGQQLFVVDRNLVIGARHVPVQDAPPGTPESVGITVKVPTRGGVGRGSHTKSTFTFTPSMPGVAKRIPGLLGFVPAPTQPAVAMSPQHMGTHGQSQSMHGHGHERARGSRQPPSRTGSMHSVSGSRHPVPSGEGIKGKGHSVPRSGSGVGGKTHTFSGQHVRKGARQSMPPGSHPNRVQGERERERGSSRAPHSPSMHASSTQPRPRREEREGSAGVGSRQRSATSLSPASLGDPRLDAILSTLQVHAEELRSQRALLDAVVSPSTLTSPVKGKGYAGAETASGVSRGEAVAALLDVVDTSVERAEASKGRESRERERRPRRGEQTGYATPKAAVSPPSPARVVPQERERERERERPVPCNTVDRGVGSDLPWMCVSVGVQTEWEVTVVAPGQGEREGESVGSRERTATPPPLPSPGVRGMPPAPPRDMGTDEFVSPSPQPTPLEQERGACAPVEWGAQTAERQMERESQPDTSVPTPQPVPVHIDSVPQVHKEEVLAEEPVEAPVYVAPIPPPVPVLVPEESVGEASLSLGRAPSPEAPSVPAVVERAPVSGPVAPPPLPPITVSESAVVGEEEVVKEEVVVVPSVREASPSPSPSPAAEVAPLPMEQVPSAPIPTPVPTPPVPSPPPVQVAPLPDSEPIPVSSGPPPPPQPIGTPPVIVQDIVSEAPVAPFIPTPPPTVPSPTPPTLATGRVPPPPPLVLSDTETPAEVVVTEVERETEVEKEPSPVPTPPMVPAPLPPVVVEEAPVPAPPVPTVAPPAPSVAIPPAPPSIPAVPMRVPVAEITAEDKTVDLSEALPEPIPAPAPFAPLSTLPVPTPAPEPKVEAAPAAPASAPPPLPAALSDEELEQQIPTITRTLKRKSVIMHFIDGSVKPKAVSLLLRGADTAVNIRGMREREGDGEVYPLSEITYAEGGVDLDTLPASCQRRVKDSCYIRLRLSGGGVVDFQTGTPMLRGRWLDGLRTLLVERERAAEAGLLS</sequence>
<name>A0A9K3GFQ1_9EUKA</name>
<feature type="region of interest" description="Disordered" evidence="1">
    <location>
        <begin position="709"/>
        <end position="746"/>
    </location>
</feature>
<dbReference type="PRINTS" id="PR01217">
    <property type="entry name" value="PRICHEXTENSN"/>
</dbReference>
<feature type="compositionally biased region" description="Basic and acidic residues" evidence="1">
    <location>
        <begin position="341"/>
        <end position="363"/>
    </location>
</feature>
<feature type="compositionally biased region" description="Polar residues" evidence="1">
    <location>
        <begin position="259"/>
        <end position="268"/>
    </location>
</feature>
<feature type="region of interest" description="Disordered" evidence="1">
    <location>
        <begin position="624"/>
        <end position="697"/>
    </location>
</feature>
<feature type="compositionally biased region" description="Pro residues" evidence="1">
    <location>
        <begin position="711"/>
        <end position="726"/>
    </location>
</feature>
<feature type="compositionally biased region" description="Polar residues" evidence="1">
    <location>
        <begin position="150"/>
        <end position="163"/>
    </location>
</feature>
<feature type="compositionally biased region" description="Low complexity" evidence="1">
    <location>
        <begin position="671"/>
        <end position="683"/>
    </location>
</feature>
<evidence type="ECO:0000313" key="2">
    <source>
        <dbReference type="EMBL" id="GIQ80895.1"/>
    </source>
</evidence>
<feature type="compositionally biased region" description="Basic and acidic residues" evidence="1">
    <location>
        <begin position="384"/>
        <end position="396"/>
    </location>
</feature>
<accession>A0A9K3GFQ1</accession>
<proteinExistence type="predicted"/>
<evidence type="ECO:0000256" key="1">
    <source>
        <dbReference type="SAM" id="MobiDB-lite"/>
    </source>
</evidence>
<feature type="compositionally biased region" description="Low complexity" evidence="1">
    <location>
        <begin position="129"/>
        <end position="138"/>
    </location>
</feature>
<feature type="compositionally biased region" description="Low complexity" evidence="1">
    <location>
        <begin position="370"/>
        <end position="383"/>
    </location>
</feature>
<feature type="compositionally biased region" description="Pro residues" evidence="1">
    <location>
        <begin position="652"/>
        <end position="670"/>
    </location>
</feature>
<feature type="region of interest" description="Disordered" evidence="1">
    <location>
        <begin position="430"/>
        <end position="523"/>
    </location>
</feature>
<feature type="region of interest" description="Disordered" evidence="1">
    <location>
        <begin position="341"/>
        <end position="402"/>
    </location>
</feature>
<feature type="compositionally biased region" description="Low complexity" evidence="1">
    <location>
        <begin position="624"/>
        <end position="651"/>
    </location>
</feature>
<organism evidence="2 3">
    <name type="scientific">Kipferlia bialata</name>
    <dbReference type="NCBI Taxonomy" id="797122"/>
    <lineage>
        <taxon>Eukaryota</taxon>
        <taxon>Metamonada</taxon>
        <taxon>Carpediemonas-like organisms</taxon>
        <taxon>Kipferlia</taxon>
    </lineage>
</organism>
<comment type="caution">
    <text evidence="2">The sequence shown here is derived from an EMBL/GenBank/DDBJ whole genome shotgun (WGS) entry which is preliminary data.</text>
</comment>
<feature type="compositionally biased region" description="Basic and acidic residues" evidence="1">
    <location>
        <begin position="218"/>
        <end position="227"/>
    </location>
</feature>
<gene>
    <name evidence="2" type="ORF">KIPB_001771</name>
</gene>
<feature type="region of interest" description="Disordered" evidence="1">
    <location>
        <begin position="120"/>
        <end position="273"/>
    </location>
</feature>
<feature type="compositionally biased region" description="Basic and acidic residues" evidence="1">
    <location>
        <begin position="433"/>
        <end position="446"/>
    </location>
</feature>
<feature type="compositionally biased region" description="Pro residues" evidence="1">
    <location>
        <begin position="684"/>
        <end position="695"/>
    </location>
</feature>
<dbReference type="Proteomes" id="UP000265618">
    <property type="component" value="Unassembled WGS sequence"/>
</dbReference>
<evidence type="ECO:0000313" key="3">
    <source>
        <dbReference type="Proteomes" id="UP000265618"/>
    </source>
</evidence>
<dbReference type="EMBL" id="BDIP01000264">
    <property type="protein sequence ID" value="GIQ80895.1"/>
    <property type="molecule type" value="Genomic_DNA"/>
</dbReference>
<protein>
    <recommendedName>
        <fullName evidence="4">PH domain-containing protein</fullName>
    </recommendedName>
</protein>